<evidence type="ECO:0000259" key="1">
    <source>
        <dbReference type="Pfam" id="PF13456"/>
    </source>
</evidence>
<name>A0A9Q1KAC7_9CARY</name>
<feature type="domain" description="RNase H type-1" evidence="1">
    <location>
        <begin position="108"/>
        <end position="227"/>
    </location>
</feature>
<dbReference type="GO" id="GO:0004523">
    <property type="term" value="F:RNA-DNA hybrid ribonuclease activity"/>
    <property type="evidence" value="ECO:0007669"/>
    <property type="project" value="InterPro"/>
</dbReference>
<dbReference type="InterPro" id="IPR044730">
    <property type="entry name" value="RNase_H-like_dom_plant"/>
</dbReference>
<dbReference type="InterPro" id="IPR012337">
    <property type="entry name" value="RNaseH-like_sf"/>
</dbReference>
<keyword evidence="3" id="KW-1185">Reference proteome</keyword>
<dbReference type="PANTHER" id="PTHR47074:SF21">
    <property type="entry name" value="RNASE H TYPE-1 DOMAIN-CONTAINING PROTEIN"/>
    <property type="match status" value="1"/>
</dbReference>
<organism evidence="2 3">
    <name type="scientific">Carnegiea gigantea</name>
    <dbReference type="NCBI Taxonomy" id="171969"/>
    <lineage>
        <taxon>Eukaryota</taxon>
        <taxon>Viridiplantae</taxon>
        <taxon>Streptophyta</taxon>
        <taxon>Embryophyta</taxon>
        <taxon>Tracheophyta</taxon>
        <taxon>Spermatophyta</taxon>
        <taxon>Magnoliopsida</taxon>
        <taxon>eudicotyledons</taxon>
        <taxon>Gunneridae</taxon>
        <taxon>Pentapetalae</taxon>
        <taxon>Caryophyllales</taxon>
        <taxon>Cactineae</taxon>
        <taxon>Cactaceae</taxon>
        <taxon>Cactoideae</taxon>
        <taxon>Echinocereeae</taxon>
        <taxon>Carnegiea</taxon>
    </lineage>
</organism>
<dbReference type="Proteomes" id="UP001153076">
    <property type="component" value="Unassembled WGS sequence"/>
</dbReference>
<dbReference type="Gene3D" id="3.30.420.10">
    <property type="entry name" value="Ribonuclease H-like superfamily/Ribonuclease H"/>
    <property type="match status" value="1"/>
</dbReference>
<dbReference type="EMBL" id="JAKOGI010000226">
    <property type="protein sequence ID" value="KAJ8439236.1"/>
    <property type="molecule type" value="Genomic_DNA"/>
</dbReference>
<dbReference type="CDD" id="cd06222">
    <property type="entry name" value="RNase_H_like"/>
    <property type="match status" value="1"/>
</dbReference>
<dbReference type="Pfam" id="PF13456">
    <property type="entry name" value="RVT_3"/>
    <property type="match status" value="1"/>
</dbReference>
<dbReference type="InterPro" id="IPR052929">
    <property type="entry name" value="RNase_H-like_EbsB-rel"/>
</dbReference>
<dbReference type="InterPro" id="IPR002156">
    <property type="entry name" value="RNaseH_domain"/>
</dbReference>
<dbReference type="PANTHER" id="PTHR47074">
    <property type="entry name" value="BNAC02G40300D PROTEIN"/>
    <property type="match status" value="1"/>
</dbReference>
<proteinExistence type="predicted"/>
<gene>
    <name evidence="2" type="ORF">Cgig2_030171</name>
</gene>
<reference evidence="2" key="1">
    <citation type="submission" date="2022-04" db="EMBL/GenBank/DDBJ databases">
        <title>Carnegiea gigantea Genome sequencing and assembly v2.</title>
        <authorList>
            <person name="Copetti D."/>
            <person name="Sanderson M.J."/>
            <person name="Burquez A."/>
            <person name="Wojciechowski M.F."/>
        </authorList>
    </citation>
    <scope>NUCLEOTIDE SEQUENCE</scope>
    <source>
        <strain evidence="2">SGP5-SGP5p</strain>
        <tissue evidence="2">Aerial part</tissue>
    </source>
</reference>
<dbReference type="SUPFAM" id="SSF53098">
    <property type="entry name" value="Ribonuclease H-like"/>
    <property type="match status" value="1"/>
</dbReference>
<dbReference type="OrthoDB" id="1473488at2759"/>
<sequence length="237" mass="26293">MTSGKHFGSFVFRPVSNSLPGGFVRGFRQQITTWLTVCPRENMTCPICGYYEENDTHALLECPLAVQIWEGSLVNSDIWDAKYRSMEDCIVKVAKQSDPEMLSNLILNFDGEKVGESGWGRGFDIRNSLRDVMMAGTIQGHGFIEPVVEEALACLLGMQCVLGAGFDNIVVEGDCQSLIQTLDRRRVQDTFAGFIVKDILSLASSFGFCSWSFVKGGGNRVAHELAHLQPFCFCLRT</sequence>
<dbReference type="InterPro" id="IPR036397">
    <property type="entry name" value="RNaseH_sf"/>
</dbReference>
<comment type="caution">
    <text evidence="2">The sequence shown here is derived from an EMBL/GenBank/DDBJ whole genome shotgun (WGS) entry which is preliminary data.</text>
</comment>
<accession>A0A9Q1KAC7</accession>
<evidence type="ECO:0000313" key="3">
    <source>
        <dbReference type="Proteomes" id="UP001153076"/>
    </source>
</evidence>
<evidence type="ECO:0000313" key="2">
    <source>
        <dbReference type="EMBL" id="KAJ8439236.1"/>
    </source>
</evidence>
<protein>
    <recommendedName>
        <fullName evidence="1">RNase H type-1 domain-containing protein</fullName>
    </recommendedName>
</protein>
<dbReference type="AlphaFoldDB" id="A0A9Q1KAC7"/>
<dbReference type="GO" id="GO:0003676">
    <property type="term" value="F:nucleic acid binding"/>
    <property type="evidence" value="ECO:0007669"/>
    <property type="project" value="InterPro"/>
</dbReference>